<feature type="compositionally biased region" description="Basic and acidic residues" evidence="19">
    <location>
        <begin position="1564"/>
        <end position="1575"/>
    </location>
</feature>
<feature type="transmembrane region" description="Helical" evidence="18">
    <location>
        <begin position="1122"/>
        <end position="1143"/>
    </location>
</feature>
<feature type="binding site" evidence="16">
    <location>
        <position position="1036"/>
    </location>
    <ligand>
        <name>ATP</name>
        <dbReference type="ChEBI" id="CHEBI:30616"/>
    </ligand>
</feature>
<evidence type="ECO:0000256" key="4">
    <source>
        <dbReference type="ARBA" id="ARBA00022553"/>
    </source>
</evidence>
<keyword evidence="11 18" id="KW-1133">Transmembrane helix</keyword>
<evidence type="ECO:0000256" key="12">
    <source>
        <dbReference type="ARBA" id="ARBA00023136"/>
    </source>
</evidence>
<dbReference type="FunFam" id="3.40.50.1000:FF:000014">
    <property type="entry name" value="Phospholipid-transporting ATPase"/>
    <property type="match status" value="1"/>
</dbReference>
<dbReference type="InterPro" id="IPR023298">
    <property type="entry name" value="ATPase_P-typ_TM_dom_sf"/>
</dbReference>
<evidence type="ECO:0000256" key="1">
    <source>
        <dbReference type="ARBA" id="ARBA00004127"/>
    </source>
</evidence>
<keyword evidence="6 17" id="KW-0479">Metal-binding</keyword>
<keyword evidence="9 17" id="KW-0460">Magnesium</keyword>
<dbReference type="InterPro" id="IPR018303">
    <property type="entry name" value="ATPase_P-typ_P_site"/>
</dbReference>
<feature type="domain" description="P-type ATPase C-terminal" evidence="21">
    <location>
        <begin position="1059"/>
        <end position="1302"/>
    </location>
</feature>
<dbReference type="GO" id="GO:0140326">
    <property type="term" value="F:ATPase-coupled intramembrane lipid transporter activity"/>
    <property type="evidence" value="ECO:0007669"/>
    <property type="project" value="UniProtKB-EC"/>
</dbReference>
<dbReference type="SUPFAM" id="SSF81660">
    <property type="entry name" value="Metal cation-transporting ATPase, ATP-binding domain N"/>
    <property type="match status" value="1"/>
</dbReference>
<feature type="region of interest" description="Disordered" evidence="19">
    <location>
        <begin position="1472"/>
        <end position="1516"/>
    </location>
</feature>
<evidence type="ECO:0000256" key="17">
    <source>
        <dbReference type="PIRSR" id="PIRSR606539-3"/>
    </source>
</evidence>
<evidence type="ECO:0000259" key="20">
    <source>
        <dbReference type="Pfam" id="PF16209"/>
    </source>
</evidence>
<dbReference type="SFLD" id="SFLDF00027">
    <property type="entry name" value="p-type_atpase"/>
    <property type="match status" value="1"/>
</dbReference>
<dbReference type="InterPro" id="IPR032631">
    <property type="entry name" value="P-type_ATPase_N"/>
</dbReference>
<dbReference type="Gene3D" id="3.40.1110.10">
    <property type="entry name" value="Calcium-transporting ATPase, cytoplasmic domain N"/>
    <property type="match status" value="1"/>
</dbReference>
<evidence type="ECO:0000256" key="7">
    <source>
        <dbReference type="ARBA" id="ARBA00022741"/>
    </source>
</evidence>
<dbReference type="InterPro" id="IPR023214">
    <property type="entry name" value="HAD_sf"/>
</dbReference>
<feature type="binding site" evidence="17">
    <location>
        <position position="601"/>
    </location>
    <ligand>
        <name>Mg(2+)</name>
        <dbReference type="ChEBI" id="CHEBI:18420"/>
    </ligand>
</feature>
<dbReference type="SUPFAM" id="SSF81665">
    <property type="entry name" value="Calcium ATPase, transmembrane domain M"/>
    <property type="match status" value="1"/>
</dbReference>
<evidence type="ECO:0000256" key="10">
    <source>
        <dbReference type="ARBA" id="ARBA00022967"/>
    </source>
</evidence>
<comment type="similarity">
    <text evidence="2 18">Belongs to the cation transport ATPase (P-type) (TC 3.A.3) family. Type IV subfamily.</text>
</comment>
<feature type="region of interest" description="Disordered" evidence="19">
    <location>
        <begin position="241"/>
        <end position="270"/>
    </location>
</feature>
<dbReference type="GO" id="GO:0005524">
    <property type="term" value="F:ATP binding"/>
    <property type="evidence" value="ECO:0007669"/>
    <property type="project" value="UniProtKB-UniRule"/>
</dbReference>
<evidence type="ECO:0000256" key="2">
    <source>
        <dbReference type="ARBA" id="ARBA00008109"/>
    </source>
</evidence>
<feature type="transmembrane region" description="Helical" evidence="18">
    <location>
        <begin position="1277"/>
        <end position="1295"/>
    </location>
</feature>
<keyword evidence="7 16" id="KW-0547">Nucleotide-binding</keyword>
<dbReference type="Pfam" id="PF16212">
    <property type="entry name" value="PhoLip_ATPase_C"/>
    <property type="match status" value="1"/>
</dbReference>
<dbReference type="PRINTS" id="PR00119">
    <property type="entry name" value="CATATPASE"/>
</dbReference>
<feature type="binding site" evidence="17">
    <location>
        <position position="599"/>
    </location>
    <ligand>
        <name>Mg(2+)</name>
        <dbReference type="ChEBI" id="CHEBI:18420"/>
    </ligand>
</feature>
<feature type="transmembrane region" description="Helical" evidence="18">
    <location>
        <begin position="1238"/>
        <end position="1257"/>
    </location>
</feature>
<comment type="subcellular location">
    <subcellularLocation>
        <location evidence="1">Endomembrane system</location>
        <topology evidence="1">Multi-pass membrane protein</topology>
    </subcellularLocation>
    <subcellularLocation>
        <location evidence="18">Membrane</location>
        <topology evidence="18">Multi-pass membrane protein</topology>
    </subcellularLocation>
</comment>
<evidence type="ECO:0000256" key="3">
    <source>
        <dbReference type="ARBA" id="ARBA00022448"/>
    </source>
</evidence>
<keyword evidence="5 18" id="KW-0812">Transmembrane</keyword>
<feature type="domain" description="P-type ATPase N-terminal" evidence="20">
    <location>
        <begin position="45"/>
        <end position="95"/>
    </location>
</feature>
<dbReference type="InterPro" id="IPR001757">
    <property type="entry name" value="P_typ_ATPase"/>
</dbReference>
<feature type="binding site" evidence="16">
    <location>
        <position position="1007"/>
    </location>
    <ligand>
        <name>ATP</name>
        <dbReference type="ChEBI" id="CHEBI:30616"/>
    </ligand>
</feature>
<keyword evidence="10 18" id="KW-1278">Translocase</keyword>
<name>A0A168QTT4_ABSGL</name>
<feature type="binding site" evidence="16">
    <location>
        <position position="599"/>
    </location>
    <ligand>
        <name>ATP</name>
        <dbReference type="ChEBI" id="CHEBI:30616"/>
    </ligand>
</feature>
<evidence type="ECO:0000313" key="22">
    <source>
        <dbReference type="EMBL" id="SAM05545.1"/>
    </source>
</evidence>
<dbReference type="PANTHER" id="PTHR24092">
    <property type="entry name" value="PROBABLE PHOSPHOLIPID-TRANSPORTING ATPASE"/>
    <property type="match status" value="1"/>
</dbReference>
<dbReference type="InterPro" id="IPR044492">
    <property type="entry name" value="P_typ_ATPase_HD_dom"/>
</dbReference>
<feature type="binding site" evidence="16">
    <location>
        <position position="600"/>
    </location>
    <ligand>
        <name>ATP</name>
        <dbReference type="ChEBI" id="CHEBI:30616"/>
    </ligand>
</feature>
<evidence type="ECO:0000256" key="16">
    <source>
        <dbReference type="PIRSR" id="PIRSR606539-2"/>
    </source>
</evidence>
<feature type="region of interest" description="Disordered" evidence="19">
    <location>
        <begin position="1554"/>
        <end position="1575"/>
    </location>
</feature>
<keyword evidence="3" id="KW-0813">Transport</keyword>
<feature type="transmembrane region" description="Helical" evidence="18">
    <location>
        <begin position="487"/>
        <end position="511"/>
    </location>
</feature>
<dbReference type="InParanoid" id="A0A168QTT4"/>
<accession>A0A168QTT4</accession>
<dbReference type="OMA" id="FIGTMEW"/>
<evidence type="ECO:0000256" key="19">
    <source>
        <dbReference type="SAM" id="MobiDB-lite"/>
    </source>
</evidence>
<dbReference type="InterPro" id="IPR036412">
    <property type="entry name" value="HAD-like_sf"/>
</dbReference>
<dbReference type="FunFam" id="3.40.1110.10:FF:000087">
    <property type="entry name" value="Phospholipid-transporting ATPase"/>
    <property type="match status" value="1"/>
</dbReference>
<feature type="active site" description="4-aspartylphosphate intermediate" evidence="15">
    <location>
        <position position="599"/>
    </location>
</feature>
<dbReference type="EC" id="7.6.2.1" evidence="18"/>
<feature type="transmembrane region" description="Helical" evidence="18">
    <location>
        <begin position="1091"/>
        <end position="1110"/>
    </location>
</feature>
<dbReference type="GO" id="GO:0016887">
    <property type="term" value="F:ATP hydrolysis activity"/>
    <property type="evidence" value="ECO:0007669"/>
    <property type="project" value="InterPro"/>
</dbReference>
<dbReference type="Gene3D" id="2.70.150.10">
    <property type="entry name" value="Calcium-transporting ATPase, cytoplasmic transduction domain A"/>
    <property type="match status" value="1"/>
</dbReference>
<evidence type="ECO:0000256" key="9">
    <source>
        <dbReference type="ARBA" id="ARBA00022842"/>
    </source>
</evidence>
<feature type="binding site" evidence="16">
    <location>
        <position position="1037"/>
    </location>
    <ligand>
        <name>ATP</name>
        <dbReference type="ChEBI" id="CHEBI:30616"/>
    </ligand>
</feature>
<dbReference type="CDD" id="cd02073">
    <property type="entry name" value="P-type_ATPase_APLT_Dnf-like"/>
    <property type="match status" value="1"/>
</dbReference>
<dbReference type="NCBIfam" id="TIGR01652">
    <property type="entry name" value="ATPase-Plipid"/>
    <property type="match status" value="1"/>
</dbReference>
<proteinExistence type="inferred from homology"/>
<feature type="transmembrane region" description="Helical" evidence="18">
    <location>
        <begin position="74"/>
        <end position="92"/>
    </location>
</feature>
<dbReference type="OrthoDB" id="377733at2759"/>
<evidence type="ECO:0000259" key="21">
    <source>
        <dbReference type="Pfam" id="PF16212"/>
    </source>
</evidence>
<feature type="transmembrane region" description="Helical" evidence="18">
    <location>
        <begin position="1213"/>
        <end position="1231"/>
    </location>
</feature>
<feature type="binding site" evidence="16">
    <location>
        <position position="919"/>
    </location>
    <ligand>
        <name>ATP</name>
        <dbReference type="ChEBI" id="CHEBI:30616"/>
    </ligand>
</feature>
<protein>
    <recommendedName>
        <fullName evidence="18">Phospholipid-transporting ATPase</fullName>
        <ecNumber evidence="18">7.6.2.1</ecNumber>
    </recommendedName>
</protein>
<dbReference type="InterPro" id="IPR008250">
    <property type="entry name" value="ATPase_P-typ_transduc_dom_A_sf"/>
</dbReference>
<feature type="binding site" evidence="16">
    <location>
        <position position="797"/>
    </location>
    <ligand>
        <name>ATP</name>
        <dbReference type="ChEBI" id="CHEBI:30616"/>
    </ligand>
</feature>
<evidence type="ECO:0000256" key="6">
    <source>
        <dbReference type="ARBA" id="ARBA00022723"/>
    </source>
</evidence>
<evidence type="ECO:0000256" key="14">
    <source>
        <dbReference type="ARBA" id="ARBA00049128"/>
    </source>
</evidence>
<evidence type="ECO:0000256" key="8">
    <source>
        <dbReference type="ARBA" id="ARBA00022840"/>
    </source>
</evidence>
<dbReference type="SUPFAM" id="SSF56784">
    <property type="entry name" value="HAD-like"/>
    <property type="match status" value="1"/>
</dbReference>
<dbReference type="Gene3D" id="3.40.50.1000">
    <property type="entry name" value="HAD superfamily/HAD-like"/>
    <property type="match status" value="1"/>
</dbReference>
<dbReference type="STRING" id="4829.A0A168QTT4"/>
<dbReference type="GO" id="GO:0045332">
    <property type="term" value="P:phospholipid translocation"/>
    <property type="evidence" value="ECO:0007669"/>
    <property type="project" value="TreeGrafter"/>
</dbReference>
<dbReference type="SFLD" id="SFLDG00002">
    <property type="entry name" value="C1.7:_P-type_atpase_like"/>
    <property type="match status" value="1"/>
</dbReference>
<comment type="catalytic activity">
    <reaction evidence="13 18">
        <text>ATP + H2O + phospholipidSide 1 = ADP + phosphate + phospholipidSide 2.</text>
        <dbReference type="EC" id="7.6.2.1"/>
    </reaction>
</comment>
<dbReference type="EMBL" id="LT554468">
    <property type="protein sequence ID" value="SAM05545.1"/>
    <property type="molecule type" value="Genomic_DNA"/>
</dbReference>
<feature type="binding site" evidence="16">
    <location>
        <position position="838"/>
    </location>
    <ligand>
        <name>ATP</name>
        <dbReference type="ChEBI" id="CHEBI:30616"/>
    </ligand>
</feature>
<feature type="binding site" evidence="16">
    <location>
        <position position="601"/>
    </location>
    <ligand>
        <name>ATP</name>
        <dbReference type="ChEBI" id="CHEBI:30616"/>
    </ligand>
</feature>
<evidence type="ECO:0000256" key="13">
    <source>
        <dbReference type="ARBA" id="ARBA00034036"/>
    </source>
</evidence>
<feature type="compositionally biased region" description="Basic residues" evidence="19">
    <location>
        <begin position="245"/>
        <end position="267"/>
    </location>
</feature>
<feature type="region of interest" description="Disordered" evidence="19">
    <location>
        <begin position="377"/>
        <end position="431"/>
    </location>
</feature>
<dbReference type="InterPro" id="IPR006539">
    <property type="entry name" value="P-type_ATPase_IV"/>
</dbReference>
<dbReference type="SFLD" id="SFLDS00003">
    <property type="entry name" value="Haloacid_Dehalogenase"/>
    <property type="match status" value="1"/>
</dbReference>
<sequence>MARTLLSKGKAKTKSAFPTASTEGRTIYVNMEMPADELDDYGQPTRSFIGNKIRTAKYTWYTFLPKNLFEQFRGIANLYFLFLVILQMFPLFSTSASPILVILPLAAILVLTGAKDAMEDNKRHKTDQGVNKAITYTLSAWTNVNIPVYKVARWRRWIHAIRSWFKSLFSVSRRNNDYDYDGDQPSLSRVQTNQSIISSTPTLQIPTSTSPMSSLRQTIRSSTTSFSRVFHRNQPYRPGLVPHSVLRKKKKASKKATQKPPPVKKKRHEMDRRWKRTLWQDLQVGDFVFLRDDDPVPADIVVLSTSEIDGLCYVETQNLDGETNLKIKRGIQATSDLNRPEDCDGSSFYIESEPPHANLYSYNGVLKWKISNMDQIDEEDDEDDDNDDDSNKDEASLKPPAPPPGYNATTNLQQQQQQQQQPTNDVSHEKTEAITSSSVLLRGCVLRNTDWVIGLVLFTGNETKIMLNSGKTPSKRSKMEKATNPHVIANFVLLFVLCLICSIAASIVYSSHTSSTYFERPDAESAAMEGFLMFWTCLVIYQNIIPISLYISVQIVKTAAAYFIYTDIDLYDERLDQPCIPKTWNISDDLGQIEYIFSDKTGTLTQNIMEFRRCTINGVTYGLGETEASVGAKLRDDDNDDDNAPRPAGPLDLEQARQEMLQKQAALFDHHYINLKSSFVDPKLYDDLAQNNVQSQSVVHFFSALAFCHTVIAEVPDPDKPYEIVYKAQSPDEAALVATARDVGFTFVAREQDTMIMDAMGERREMALLHVLEFNSTRKRMSVIMRGEDGRVVLICKGADSVIYERLDMDPANVTPEQQQMRDDTLKDLAVFANEGLRTLCIASRVLDEDDYQDWATRYKEASNSIHNREEQMESVCEDIEQHLTLIGGTAIEDKLQEGVPDTIAVLAKAGIKIWVLTGDKIETAINIGFACNLLTKDMLLLSVNARDEQETLDQLRNSQMQVDQVSGTQKCALVIDGESLKYALEAPAKEELLRLGTQCMAVVCCRVSPMQKAKVVNLVKKGLKVMTLSIGDGANDVSMIQEANVGVGISGEEGRQAVMASDYAIAQFRYLSKLLLVHGRWSYLRTSEMILTFFYKNIMWTLVLFWYQIFCGFSGTMMFDYSYITLYNLVFTSLPCIFAGVLDQDLKAEYSFQFPELYLMGIRNDKFKRSRFYLTVFDAIYQSAICFGVPYLVFVGGKMSGTGYDTEGVYELGTFIAGIAVIIANALVGFTIFSWTWVMVLVIVLSSATFFIWTGIYAQIMTFTFYGEDMLFREGAFWLCLVITFVICMLPRFITKYYLHMERPFDNDIIRETVLCNKNRTGDMEQRRPSHSNFLPWESLKNKTHPRKTLSELEEEMPITLVRTQSDVSGATQQGDLSIHHRPQRSVYTTNLATQDEAMLTTMTEAEYHNIYALAEPTPAHPRLDRSGTGVSGKSEIMYMRSGKRTSFTGFAYSSDDASAFDAFRKSVYRGRRRSSGSDQPKQHRLRNSHTGISSTSGDSGSPSSQQSSDNKEQDWMPLHGFKLRRYETEPDPHQMTKKATPSLHWVRAVKQRMATSTSRPSVSDDHELVDISH</sequence>
<feature type="binding site" evidence="16">
    <location>
        <position position="733"/>
    </location>
    <ligand>
        <name>ATP</name>
        <dbReference type="ChEBI" id="CHEBI:30616"/>
    </ligand>
</feature>
<dbReference type="GO" id="GO:0005886">
    <property type="term" value="C:plasma membrane"/>
    <property type="evidence" value="ECO:0007669"/>
    <property type="project" value="TreeGrafter"/>
</dbReference>
<feature type="compositionally biased region" description="Low complexity" evidence="19">
    <location>
        <begin position="1490"/>
        <end position="1510"/>
    </location>
</feature>
<keyword evidence="8 16" id="KW-0067">ATP-binding</keyword>
<dbReference type="SUPFAM" id="SSF81653">
    <property type="entry name" value="Calcium ATPase, transduction domain A"/>
    <property type="match status" value="1"/>
</dbReference>
<feature type="binding site" evidence="16">
    <location>
        <position position="918"/>
    </location>
    <ligand>
        <name>ATP</name>
        <dbReference type="ChEBI" id="CHEBI:30616"/>
    </ligand>
</feature>
<feature type="binding site" evidence="16">
    <location>
        <position position="920"/>
    </location>
    <ligand>
        <name>ATP</name>
        <dbReference type="ChEBI" id="CHEBI:30616"/>
    </ligand>
</feature>
<organism evidence="22">
    <name type="scientific">Absidia glauca</name>
    <name type="common">Pin mould</name>
    <dbReference type="NCBI Taxonomy" id="4829"/>
    <lineage>
        <taxon>Eukaryota</taxon>
        <taxon>Fungi</taxon>
        <taxon>Fungi incertae sedis</taxon>
        <taxon>Mucoromycota</taxon>
        <taxon>Mucoromycotina</taxon>
        <taxon>Mucoromycetes</taxon>
        <taxon>Mucorales</taxon>
        <taxon>Cunninghamellaceae</taxon>
        <taxon>Absidia</taxon>
    </lineage>
</organism>
<reference evidence="22" key="1">
    <citation type="submission" date="2016-04" db="EMBL/GenBank/DDBJ databases">
        <authorList>
            <person name="Evans L.H."/>
            <person name="Alamgir A."/>
            <person name="Owens N."/>
            <person name="Weber N.D."/>
            <person name="Virtaneva K."/>
            <person name="Barbian K."/>
            <person name="Babar A."/>
            <person name="Rosenke K."/>
        </authorList>
    </citation>
    <scope>NUCLEOTIDE SEQUENCE [LARGE SCALE GENOMIC DNA]</scope>
    <source>
        <strain evidence="22">CBS 101.48</strain>
    </source>
</reference>
<comment type="catalytic activity">
    <reaction evidence="14">
        <text>a 1,2-diacyl-sn-glycero-3-phosphoethanolamine(out) + ATP + H2O = a 1,2-diacyl-sn-glycero-3-phosphoethanolamine(in) + ADP + phosphate + H(+)</text>
        <dbReference type="Rhea" id="RHEA:66132"/>
        <dbReference type="ChEBI" id="CHEBI:15377"/>
        <dbReference type="ChEBI" id="CHEBI:15378"/>
        <dbReference type="ChEBI" id="CHEBI:30616"/>
        <dbReference type="ChEBI" id="CHEBI:43474"/>
        <dbReference type="ChEBI" id="CHEBI:64612"/>
        <dbReference type="ChEBI" id="CHEBI:456216"/>
    </reaction>
    <physiologicalReaction direction="left-to-right" evidence="14">
        <dbReference type="Rhea" id="RHEA:66133"/>
    </physiologicalReaction>
</comment>
<feature type="binding site" evidence="17">
    <location>
        <position position="1033"/>
    </location>
    <ligand>
        <name>Mg(2+)</name>
        <dbReference type="ChEBI" id="CHEBI:18420"/>
    </ligand>
</feature>
<evidence type="ECO:0000313" key="23">
    <source>
        <dbReference type="Proteomes" id="UP000078561"/>
    </source>
</evidence>
<dbReference type="Proteomes" id="UP000078561">
    <property type="component" value="Unassembled WGS sequence"/>
</dbReference>
<feature type="binding site" evidence="16">
    <location>
        <position position="774"/>
    </location>
    <ligand>
        <name>ATP</name>
        <dbReference type="ChEBI" id="CHEBI:30616"/>
    </ligand>
</feature>
<dbReference type="FunFam" id="3.40.50.1000:FF:000001">
    <property type="entry name" value="Phospholipid-transporting ATPase IC"/>
    <property type="match status" value="1"/>
</dbReference>
<dbReference type="PROSITE" id="PS00154">
    <property type="entry name" value="ATPASE_E1_E2"/>
    <property type="match status" value="1"/>
</dbReference>
<comment type="cofactor">
    <cofactor evidence="17">
        <name>Mg(2+)</name>
        <dbReference type="ChEBI" id="CHEBI:18420"/>
    </cofactor>
</comment>
<dbReference type="InterPro" id="IPR032630">
    <property type="entry name" value="P_typ_ATPase_c"/>
</dbReference>
<dbReference type="Pfam" id="PF13246">
    <property type="entry name" value="Cation_ATPase"/>
    <property type="match status" value="1"/>
</dbReference>
<feature type="binding site" evidence="17">
    <location>
        <position position="1037"/>
    </location>
    <ligand>
        <name>Mg(2+)</name>
        <dbReference type="ChEBI" id="CHEBI:18420"/>
    </ligand>
</feature>
<dbReference type="GO" id="GO:0000287">
    <property type="term" value="F:magnesium ion binding"/>
    <property type="evidence" value="ECO:0007669"/>
    <property type="project" value="UniProtKB-UniRule"/>
</dbReference>
<feature type="compositionally biased region" description="Acidic residues" evidence="19">
    <location>
        <begin position="377"/>
        <end position="391"/>
    </location>
</feature>
<keyword evidence="12 18" id="KW-0472">Membrane</keyword>
<dbReference type="NCBIfam" id="TIGR01494">
    <property type="entry name" value="ATPase_P-type"/>
    <property type="match status" value="1"/>
</dbReference>
<evidence type="ECO:0000256" key="15">
    <source>
        <dbReference type="PIRSR" id="PIRSR606539-1"/>
    </source>
</evidence>
<evidence type="ECO:0000256" key="18">
    <source>
        <dbReference type="RuleBase" id="RU362033"/>
    </source>
</evidence>
<dbReference type="PANTHER" id="PTHR24092:SF180">
    <property type="entry name" value="PHOSPHOLIPID-TRANSPORTING ATPASE DNF1-RELATED"/>
    <property type="match status" value="1"/>
</dbReference>
<dbReference type="InterPro" id="IPR023299">
    <property type="entry name" value="ATPase_P-typ_cyto_dom_N"/>
</dbReference>
<dbReference type="GO" id="GO:0012505">
    <property type="term" value="C:endomembrane system"/>
    <property type="evidence" value="ECO:0007669"/>
    <property type="project" value="UniProtKB-SubCell"/>
</dbReference>
<dbReference type="FunCoup" id="A0A168QTT4">
    <property type="interactions" value="118"/>
</dbReference>
<gene>
    <name evidence="22" type="primary">ABSGL_11420.1 scaffold 12295</name>
</gene>
<feature type="transmembrane region" description="Helical" evidence="18">
    <location>
        <begin position="1173"/>
        <end position="1193"/>
    </location>
</feature>
<evidence type="ECO:0000256" key="11">
    <source>
        <dbReference type="ARBA" id="ARBA00022989"/>
    </source>
</evidence>
<feature type="binding site" evidence="16">
    <location>
        <position position="1013"/>
    </location>
    <ligand>
        <name>ATP</name>
        <dbReference type="ChEBI" id="CHEBI:30616"/>
    </ligand>
</feature>
<keyword evidence="4" id="KW-0597">Phosphoprotein</keyword>
<evidence type="ECO:0000256" key="5">
    <source>
        <dbReference type="ARBA" id="ARBA00022692"/>
    </source>
</evidence>
<dbReference type="Pfam" id="PF16209">
    <property type="entry name" value="PhoLip_ATPase_N"/>
    <property type="match status" value="1"/>
</dbReference>
<feature type="transmembrane region" description="Helical" evidence="18">
    <location>
        <begin position="531"/>
        <end position="553"/>
    </location>
</feature>
<feature type="transmembrane region" description="Helical" evidence="18">
    <location>
        <begin position="98"/>
        <end position="114"/>
    </location>
</feature>
<keyword evidence="23" id="KW-1185">Reference proteome</keyword>